<organism evidence="2 3">
    <name type="scientific">Sorangium cellulosum</name>
    <name type="common">Polyangium cellulosum</name>
    <dbReference type="NCBI Taxonomy" id="56"/>
    <lineage>
        <taxon>Bacteria</taxon>
        <taxon>Pseudomonadati</taxon>
        <taxon>Myxococcota</taxon>
        <taxon>Polyangia</taxon>
        <taxon>Polyangiales</taxon>
        <taxon>Polyangiaceae</taxon>
        <taxon>Sorangium</taxon>
    </lineage>
</organism>
<reference evidence="2 3" key="1">
    <citation type="submission" date="2014-02" db="EMBL/GenBank/DDBJ databases">
        <title>The small core and large imbalanced accessory genome model reveals a collaborative survival strategy of Sorangium cellulosum strains in nature.</title>
        <authorList>
            <person name="Han K."/>
            <person name="Peng R."/>
            <person name="Blom J."/>
            <person name="Li Y.-Z."/>
        </authorList>
    </citation>
    <scope>NUCLEOTIDE SEQUENCE [LARGE SCALE GENOMIC DNA]</scope>
    <source>
        <strain evidence="2 3">So0011-07</strain>
    </source>
</reference>
<feature type="compositionally biased region" description="Polar residues" evidence="1">
    <location>
        <begin position="35"/>
        <end position="45"/>
    </location>
</feature>
<evidence type="ECO:0000256" key="1">
    <source>
        <dbReference type="SAM" id="MobiDB-lite"/>
    </source>
</evidence>
<dbReference type="EMBL" id="JEMB01002633">
    <property type="protein sequence ID" value="KYF79561.1"/>
    <property type="molecule type" value="Genomic_DNA"/>
</dbReference>
<comment type="caution">
    <text evidence="2">The sequence shown here is derived from an EMBL/GenBank/DDBJ whole genome shotgun (WGS) entry which is preliminary data.</text>
</comment>
<sequence length="70" mass="7192">MTSPLRASTQVSTEANRSSSTSRPPCRGIVGAVTSPESGAESTTGAEADDAIDAEKTAPSQLSRPTLVDW</sequence>
<feature type="region of interest" description="Disordered" evidence="1">
    <location>
        <begin position="1"/>
        <end position="70"/>
    </location>
</feature>
<proteinExistence type="predicted"/>
<feature type="compositionally biased region" description="Polar residues" evidence="1">
    <location>
        <begin position="1"/>
        <end position="23"/>
    </location>
</feature>
<evidence type="ECO:0000313" key="2">
    <source>
        <dbReference type="EMBL" id="KYF79561.1"/>
    </source>
</evidence>
<evidence type="ECO:0000313" key="3">
    <source>
        <dbReference type="Proteomes" id="UP000075635"/>
    </source>
</evidence>
<accession>A0A150RHC7</accession>
<gene>
    <name evidence="2" type="ORF">BE17_28880</name>
</gene>
<name>A0A150RHC7_SORCE</name>
<protein>
    <submittedName>
        <fullName evidence="2">Uncharacterized protein</fullName>
    </submittedName>
</protein>
<dbReference type="AlphaFoldDB" id="A0A150RHC7"/>
<dbReference type="Proteomes" id="UP000075635">
    <property type="component" value="Unassembled WGS sequence"/>
</dbReference>